<sequence length="1056" mass="118384">MIEQTRGGMQQYSGPAPSQSSLSFPGQQSYMSPSQIQNGPLSMAPPIQQQHPPIMDMSSLSGALPSSQNIRAPMPSHLGPPSTLMPGNLQQQSPPPSFPPYQQQPTFQDQVNPSVPYQNQAPPQLQPKFPTQPLQNLSGPSLTSYPPQQQSFQQPQMPQQQAFQQPQMPQQQAFQQPQMPQFQNPQIQGNLSGPVGYSQQRRLPSPSMPPIVTQPNSSGYPQPPPSMPPFPNQQQNLSGPAYSQQQQQQQQQFLPGMAQPFPSQTNLTGPSMPDMQQQNGPTNYSSQPSAGPQFQQSQQRIDPDMIPNVVQVLEQMQEKIQEPFTTNTPGMLPPLVATNFVCQDQGSCNPRFIRATTYSVPNSTDIIKHSHVPVALAISPLASLRSDELEPPVTNFGDIGPVRCHRCKAYMCSFMQFIDGGKRFICAFCNQCTDVGTEYFNHLDHSGRRVDWYQRPELCLGSYEILATKQYCKNEKWPEPPAFIFMIDVSYNSVRSGLLHFICQILKDELLNYLPKDKNAENSTVKVGFATFDKQLHFYNIKNTLGQPQMMIVSDLEDIFMPLLDGFLVLPNESRTVINSLLDQIPQTFAHTQETETILGPVIQAGIHALKDAGCVGKIYVFSTTLPIAVAPGKLTNRDDKKLLGTDKEKTILAPANNFYTKLGEECAQNGCAVDLFVFPNSYLDLATVGEVENDGERLLDELKRNFQRTTVFDALMRVRTSTGIRPIDFLGNFYMTNATEMVFGSIDSDKSVCVELKHDDKLPTEANTYVQVALLYTSISGQRRLRILTLGLTVTATYTSLYPACDLDAIMNYTTKVAIRSVTMSTAKSIRDNIITQAANMLACYRKNCAQSTTAGQLILPETLKLLPVYVTSLIKCDALIGSQTVTTDDRSWLMHRIMFMDVKSTFGYLYPRIFALHDTEDDTIPPMIRCSYDRFSETGAYVLENGLVMYIWLGSRINPTFIQCVFGVQTAAQVEAEKCKILDLDNPISKSVRNTLNYIRNDRNCHLKQFVVHQRDSIEPFFKNYLIEDKGFTNGASYVDFLYHLHREIRNILQ</sequence>
<reference evidence="13" key="1">
    <citation type="submission" date="2021-02" db="EMBL/GenBank/DDBJ databases">
        <authorList>
            <person name="Nowell W R."/>
        </authorList>
    </citation>
    <scope>NUCLEOTIDE SEQUENCE</scope>
</reference>
<evidence type="ECO:0000259" key="9">
    <source>
        <dbReference type="Pfam" id="PF04810"/>
    </source>
</evidence>
<dbReference type="InterPro" id="IPR029006">
    <property type="entry name" value="ADF-H/Gelsolin-like_dom_sf"/>
</dbReference>
<feature type="compositionally biased region" description="Low complexity" evidence="7">
    <location>
        <begin position="100"/>
        <end position="110"/>
    </location>
</feature>
<dbReference type="AlphaFoldDB" id="A0A813U3N8"/>
<evidence type="ECO:0000256" key="1">
    <source>
        <dbReference type="ARBA" id="ARBA00004299"/>
    </source>
</evidence>
<dbReference type="EMBL" id="CAJOBC010000634">
    <property type="protein sequence ID" value="CAF3609461.1"/>
    <property type="molecule type" value="Genomic_DNA"/>
</dbReference>
<evidence type="ECO:0000259" key="12">
    <source>
        <dbReference type="Pfam" id="PF08033"/>
    </source>
</evidence>
<keyword evidence="4" id="KW-0813">Transport</keyword>
<dbReference type="GO" id="GO:0090110">
    <property type="term" value="P:COPII-coated vesicle cargo loading"/>
    <property type="evidence" value="ECO:0007669"/>
    <property type="project" value="TreeGrafter"/>
</dbReference>
<feature type="compositionally biased region" description="Polar residues" evidence="7">
    <location>
        <begin position="132"/>
        <end position="145"/>
    </location>
</feature>
<dbReference type="InterPro" id="IPR050550">
    <property type="entry name" value="SEC23_SEC24_subfamily"/>
</dbReference>
<dbReference type="SUPFAM" id="SSF81995">
    <property type="entry name" value="beta-sandwich domain of Sec23/24"/>
    <property type="match status" value="1"/>
</dbReference>
<dbReference type="OrthoDB" id="49016at2759"/>
<feature type="compositionally biased region" description="Polar residues" evidence="7">
    <location>
        <begin position="7"/>
        <end position="40"/>
    </location>
</feature>
<feature type="compositionally biased region" description="Polar residues" evidence="7">
    <location>
        <begin position="261"/>
        <end position="298"/>
    </location>
</feature>
<dbReference type="Gene3D" id="2.60.40.1670">
    <property type="entry name" value="beta-sandwich domain of Sec23/24"/>
    <property type="match status" value="1"/>
</dbReference>
<feature type="compositionally biased region" description="Pro residues" evidence="7">
    <location>
        <begin position="221"/>
        <end position="231"/>
    </location>
</feature>
<evidence type="ECO:0000259" key="8">
    <source>
        <dbReference type="Pfam" id="PF00626"/>
    </source>
</evidence>
<evidence type="ECO:0000256" key="3">
    <source>
        <dbReference type="ARBA" id="ARBA00008334"/>
    </source>
</evidence>
<dbReference type="GO" id="GO:0000149">
    <property type="term" value="F:SNARE binding"/>
    <property type="evidence" value="ECO:0007669"/>
    <property type="project" value="TreeGrafter"/>
</dbReference>
<dbReference type="Pfam" id="PF00626">
    <property type="entry name" value="Gelsolin"/>
    <property type="match status" value="1"/>
</dbReference>
<name>A0A813U3N8_9BILA</name>
<evidence type="ECO:0000259" key="11">
    <source>
        <dbReference type="Pfam" id="PF04815"/>
    </source>
</evidence>
<dbReference type="InterPro" id="IPR036180">
    <property type="entry name" value="Gelsolin-like_dom_sf"/>
</dbReference>
<evidence type="ECO:0000256" key="7">
    <source>
        <dbReference type="SAM" id="MobiDB-lite"/>
    </source>
</evidence>
<feature type="compositionally biased region" description="Polar residues" evidence="7">
    <location>
        <begin position="111"/>
        <end position="123"/>
    </location>
</feature>
<organism evidence="13 15">
    <name type="scientific">Didymodactylos carnosus</name>
    <dbReference type="NCBI Taxonomy" id="1234261"/>
    <lineage>
        <taxon>Eukaryota</taxon>
        <taxon>Metazoa</taxon>
        <taxon>Spiralia</taxon>
        <taxon>Gnathifera</taxon>
        <taxon>Rotifera</taxon>
        <taxon>Eurotatoria</taxon>
        <taxon>Bdelloidea</taxon>
        <taxon>Philodinida</taxon>
        <taxon>Philodinidae</taxon>
        <taxon>Didymodactylos</taxon>
    </lineage>
</organism>
<dbReference type="InterPro" id="IPR036175">
    <property type="entry name" value="Sec23/24_helical_dom_sf"/>
</dbReference>
<feature type="domain" description="Sec23/Sec24 beta-sandwich" evidence="12">
    <location>
        <begin position="713"/>
        <end position="796"/>
    </location>
</feature>
<keyword evidence="6" id="KW-0968">Cytoplasmic vesicle</keyword>
<dbReference type="SUPFAM" id="SSF82754">
    <property type="entry name" value="C-terminal, gelsolin-like domain of Sec23/24"/>
    <property type="match status" value="1"/>
</dbReference>
<feature type="region of interest" description="Disordered" evidence="7">
    <location>
        <begin position="1"/>
        <end position="298"/>
    </location>
</feature>
<dbReference type="Pfam" id="PF08033">
    <property type="entry name" value="Sec23_BS"/>
    <property type="match status" value="1"/>
</dbReference>
<dbReference type="Pfam" id="PF04810">
    <property type="entry name" value="zf-Sec23_Sec24"/>
    <property type="match status" value="1"/>
</dbReference>
<dbReference type="Gene3D" id="2.30.30.380">
    <property type="entry name" value="Zn-finger domain of Sec23/24"/>
    <property type="match status" value="1"/>
</dbReference>
<evidence type="ECO:0008006" key="16">
    <source>
        <dbReference type="Google" id="ProtNLM"/>
    </source>
</evidence>
<evidence type="ECO:0000313" key="14">
    <source>
        <dbReference type="EMBL" id="CAF3609461.1"/>
    </source>
</evidence>
<dbReference type="Gene3D" id="1.20.120.730">
    <property type="entry name" value="Sec23/Sec24 helical domain"/>
    <property type="match status" value="1"/>
</dbReference>
<dbReference type="Proteomes" id="UP000663829">
    <property type="component" value="Unassembled WGS sequence"/>
</dbReference>
<dbReference type="InterPro" id="IPR006900">
    <property type="entry name" value="Sec23/24_helical_dom"/>
</dbReference>
<evidence type="ECO:0000256" key="2">
    <source>
        <dbReference type="ARBA" id="ARBA00004397"/>
    </source>
</evidence>
<evidence type="ECO:0000256" key="5">
    <source>
        <dbReference type="ARBA" id="ARBA00022927"/>
    </source>
</evidence>
<dbReference type="InterPro" id="IPR007123">
    <property type="entry name" value="Gelsolin-like_dom"/>
</dbReference>
<dbReference type="InterPro" id="IPR036174">
    <property type="entry name" value="Znf_Sec23_Sec24_sf"/>
</dbReference>
<dbReference type="EMBL" id="CAJNOQ010000634">
    <property type="protein sequence ID" value="CAF0822890.1"/>
    <property type="molecule type" value="Genomic_DNA"/>
</dbReference>
<dbReference type="InterPro" id="IPR036465">
    <property type="entry name" value="vWFA_dom_sf"/>
</dbReference>
<dbReference type="Pfam" id="PF04815">
    <property type="entry name" value="Sec23_helical"/>
    <property type="match status" value="1"/>
</dbReference>
<feature type="domain" description="Gelsolin-like" evidence="8">
    <location>
        <begin position="926"/>
        <end position="988"/>
    </location>
</feature>
<comment type="subcellular location">
    <subcellularLocation>
        <location evidence="1">Cytoplasmic vesicle</location>
        <location evidence="1">COPII-coated vesicle membrane</location>
        <topology evidence="1">Peripheral membrane protein</topology>
        <orientation evidence="1">Cytoplasmic side</orientation>
    </subcellularLocation>
    <subcellularLocation>
        <location evidence="2">Endoplasmic reticulum membrane</location>
        <topology evidence="2">Peripheral membrane protein</topology>
        <orientation evidence="2">Cytoplasmic side</orientation>
    </subcellularLocation>
</comment>
<comment type="similarity">
    <text evidence="3">Belongs to the SEC23/SEC24 family. SEC24 subfamily.</text>
</comment>
<accession>A0A813U3N8</accession>
<dbReference type="Proteomes" id="UP000681722">
    <property type="component" value="Unassembled WGS sequence"/>
</dbReference>
<keyword evidence="5" id="KW-0653">Protein transport</keyword>
<dbReference type="GO" id="GO:0005789">
    <property type="term" value="C:endoplasmic reticulum membrane"/>
    <property type="evidence" value="ECO:0007669"/>
    <property type="project" value="UniProtKB-SubCell"/>
</dbReference>
<dbReference type="SUPFAM" id="SSF81811">
    <property type="entry name" value="Helical domain of Sec23/24"/>
    <property type="match status" value="1"/>
</dbReference>
<dbReference type="InterPro" id="IPR006896">
    <property type="entry name" value="Sec23/24_trunk_dom"/>
</dbReference>
<evidence type="ECO:0000256" key="4">
    <source>
        <dbReference type="ARBA" id="ARBA00022448"/>
    </source>
</evidence>
<comment type="caution">
    <text evidence="13">The sequence shown here is derived from an EMBL/GenBank/DDBJ whole genome shotgun (WGS) entry which is preliminary data.</text>
</comment>
<proteinExistence type="inferred from homology"/>
<evidence type="ECO:0000313" key="13">
    <source>
        <dbReference type="EMBL" id="CAF0822890.1"/>
    </source>
</evidence>
<dbReference type="SUPFAM" id="SSF82919">
    <property type="entry name" value="Zn-finger domain of Sec23/24"/>
    <property type="match status" value="1"/>
</dbReference>
<dbReference type="GO" id="GO:0030127">
    <property type="term" value="C:COPII vesicle coat"/>
    <property type="evidence" value="ECO:0007669"/>
    <property type="project" value="InterPro"/>
</dbReference>
<evidence type="ECO:0000259" key="10">
    <source>
        <dbReference type="Pfam" id="PF04811"/>
    </source>
</evidence>
<dbReference type="Gene3D" id="3.40.50.410">
    <property type="entry name" value="von Willebrand factor, type A domain"/>
    <property type="match status" value="1"/>
</dbReference>
<dbReference type="GO" id="GO:0006886">
    <property type="term" value="P:intracellular protein transport"/>
    <property type="evidence" value="ECO:0007669"/>
    <property type="project" value="InterPro"/>
</dbReference>
<feature type="domain" description="Sec23/Sec24 trunk" evidence="10">
    <location>
        <begin position="478"/>
        <end position="693"/>
    </location>
</feature>
<protein>
    <recommendedName>
        <fullName evidence="16">Protein transport protein Sec24C</fullName>
    </recommendedName>
</protein>
<feature type="domain" description="Sec23/Sec24 helical" evidence="11">
    <location>
        <begin position="807"/>
        <end position="906"/>
    </location>
</feature>
<dbReference type="PANTHER" id="PTHR13803:SF4">
    <property type="entry name" value="SECRETORY 24CD, ISOFORM C"/>
    <property type="match status" value="1"/>
</dbReference>
<dbReference type="GO" id="GO:0008270">
    <property type="term" value="F:zinc ion binding"/>
    <property type="evidence" value="ECO:0007669"/>
    <property type="project" value="InterPro"/>
</dbReference>
<feature type="domain" description="Zinc finger Sec23/Sec24-type" evidence="9">
    <location>
        <begin position="401"/>
        <end position="439"/>
    </location>
</feature>
<gene>
    <name evidence="13" type="ORF">GPM918_LOCUS4641</name>
    <name evidence="14" type="ORF">SRO942_LOCUS4642</name>
</gene>
<dbReference type="SUPFAM" id="SSF53300">
    <property type="entry name" value="vWA-like"/>
    <property type="match status" value="1"/>
</dbReference>
<dbReference type="Gene3D" id="3.40.20.10">
    <property type="entry name" value="Severin"/>
    <property type="match status" value="1"/>
</dbReference>
<evidence type="ECO:0000313" key="15">
    <source>
        <dbReference type="Proteomes" id="UP000663829"/>
    </source>
</evidence>
<keyword evidence="15" id="KW-1185">Reference proteome</keyword>
<dbReference type="FunFam" id="3.40.50.410:FF:000020">
    <property type="entry name" value="protein transport protein Sec24D isoform X1"/>
    <property type="match status" value="1"/>
</dbReference>
<dbReference type="InterPro" id="IPR006895">
    <property type="entry name" value="Znf_Sec23_Sec24"/>
</dbReference>
<evidence type="ECO:0000256" key="6">
    <source>
        <dbReference type="ARBA" id="ARBA00023329"/>
    </source>
</evidence>
<feature type="compositionally biased region" description="Low complexity" evidence="7">
    <location>
        <begin position="146"/>
        <end position="188"/>
    </location>
</feature>
<dbReference type="PANTHER" id="PTHR13803">
    <property type="entry name" value="SEC24-RELATED PROTEIN"/>
    <property type="match status" value="1"/>
</dbReference>
<feature type="compositionally biased region" description="Polar residues" evidence="7">
    <location>
        <begin position="58"/>
        <end position="70"/>
    </location>
</feature>
<dbReference type="InterPro" id="IPR012990">
    <property type="entry name" value="Beta-sandwich_Sec23_24"/>
</dbReference>
<dbReference type="GO" id="GO:0070971">
    <property type="term" value="C:endoplasmic reticulum exit site"/>
    <property type="evidence" value="ECO:0007669"/>
    <property type="project" value="TreeGrafter"/>
</dbReference>
<dbReference type="Pfam" id="PF04811">
    <property type="entry name" value="Sec23_trunk"/>
    <property type="match status" value="1"/>
</dbReference>